<reference evidence="2" key="1">
    <citation type="submission" date="2022-11" db="EMBL/GenBank/DDBJ databases">
        <authorList>
            <person name="Petersen C."/>
        </authorList>
    </citation>
    <scope>NUCLEOTIDE SEQUENCE</scope>
    <source>
        <strain evidence="2">IBT 34128</strain>
    </source>
</reference>
<dbReference type="PANTHER" id="PTHR43591:SF105">
    <property type="entry name" value="METHYLTRANSFERASE DOMAIN-CONTAINING PROTEIN-RELATED"/>
    <property type="match status" value="1"/>
</dbReference>
<sequence>MSEVPIAVDPDYYTTHDAYQPSDFESETTSLASSIYRGVMENGRRYQTVREGDYWGPSDEQQFESLEAGHLVCLIMEANTPNPLFQAPVKNPKHVLDLGTGRGSWAVDVADMFPEANVRGVDLFPPPVEWLPPNCVMEVDDVLQEWTWRQPFDLIHLRQMIGAFTIPEWDSVYKRCYNHLQPGGWIEQVEGDPRVTSDDGSLAKDASIIYMGKAIFAAADIWGHPLDTLDTMRGAMERAGFVDVHERVYKWPIGPWPRDSTLKEAGRLHYHQWSAGMEGWTMYFLTKWGTPKPWSKEEVQVLIAKIRKEIKDPRKHIYQAARRVWARKPTEEEIANSSVKQEPVVKQEPIVKQEPVVKQEPGAQDPIANDPAVQEPVVKQEPGTQDPVATEPIVKKEPSP</sequence>
<feature type="region of interest" description="Disordered" evidence="1">
    <location>
        <begin position="332"/>
        <end position="400"/>
    </location>
</feature>
<dbReference type="CDD" id="cd02440">
    <property type="entry name" value="AdoMet_MTases"/>
    <property type="match status" value="1"/>
</dbReference>
<dbReference type="PANTHER" id="PTHR43591">
    <property type="entry name" value="METHYLTRANSFERASE"/>
    <property type="match status" value="1"/>
</dbReference>
<dbReference type="GO" id="GO:0008168">
    <property type="term" value="F:methyltransferase activity"/>
    <property type="evidence" value="ECO:0007669"/>
    <property type="project" value="TreeGrafter"/>
</dbReference>
<protein>
    <recommendedName>
        <fullName evidence="4">S-adenosyl-L-methionine-dependent methyltransferase</fullName>
    </recommendedName>
</protein>
<dbReference type="EMBL" id="JAPMSZ010000007">
    <property type="protein sequence ID" value="KAJ5096333.1"/>
    <property type="molecule type" value="Genomic_DNA"/>
</dbReference>
<gene>
    <name evidence="2" type="ORF">NUU61_005689</name>
</gene>
<dbReference type="OrthoDB" id="2013972at2759"/>
<dbReference type="Pfam" id="PF13489">
    <property type="entry name" value="Methyltransf_23"/>
    <property type="match status" value="1"/>
</dbReference>
<proteinExistence type="predicted"/>
<dbReference type="GeneID" id="81395439"/>
<comment type="caution">
    <text evidence="2">The sequence shown here is derived from an EMBL/GenBank/DDBJ whole genome shotgun (WGS) entry which is preliminary data.</text>
</comment>
<feature type="compositionally biased region" description="Basic and acidic residues" evidence="1">
    <location>
        <begin position="343"/>
        <end position="357"/>
    </location>
</feature>
<dbReference type="InterPro" id="IPR029063">
    <property type="entry name" value="SAM-dependent_MTases_sf"/>
</dbReference>
<dbReference type="Proteomes" id="UP001141434">
    <property type="component" value="Unassembled WGS sequence"/>
</dbReference>
<keyword evidence="3" id="KW-1185">Reference proteome</keyword>
<evidence type="ECO:0000313" key="3">
    <source>
        <dbReference type="Proteomes" id="UP001141434"/>
    </source>
</evidence>
<name>A0A9W9F9X8_9EURO</name>
<dbReference type="RefSeq" id="XP_056511884.1">
    <property type="nucleotide sequence ID" value="XM_056656271.1"/>
</dbReference>
<evidence type="ECO:0000256" key="1">
    <source>
        <dbReference type="SAM" id="MobiDB-lite"/>
    </source>
</evidence>
<reference evidence="2" key="2">
    <citation type="journal article" date="2023" name="IMA Fungus">
        <title>Comparative genomic study of the Penicillium genus elucidates a diverse pangenome and 15 lateral gene transfer events.</title>
        <authorList>
            <person name="Petersen C."/>
            <person name="Sorensen T."/>
            <person name="Nielsen M.R."/>
            <person name="Sondergaard T.E."/>
            <person name="Sorensen J.L."/>
            <person name="Fitzpatrick D.A."/>
            <person name="Frisvad J.C."/>
            <person name="Nielsen K.L."/>
        </authorList>
    </citation>
    <scope>NUCLEOTIDE SEQUENCE</scope>
    <source>
        <strain evidence="2">IBT 34128</strain>
    </source>
</reference>
<dbReference type="Gene3D" id="3.40.50.150">
    <property type="entry name" value="Vaccinia Virus protein VP39"/>
    <property type="match status" value="1"/>
</dbReference>
<dbReference type="AlphaFoldDB" id="A0A9W9F9X8"/>
<evidence type="ECO:0000313" key="2">
    <source>
        <dbReference type="EMBL" id="KAJ5096333.1"/>
    </source>
</evidence>
<evidence type="ECO:0008006" key="4">
    <source>
        <dbReference type="Google" id="ProtNLM"/>
    </source>
</evidence>
<organism evidence="2 3">
    <name type="scientific">Penicillium alfredii</name>
    <dbReference type="NCBI Taxonomy" id="1506179"/>
    <lineage>
        <taxon>Eukaryota</taxon>
        <taxon>Fungi</taxon>
        <taxon>Dikarya</taxon>
        <taxon>Ascomycota</taxon>
        <taxon>Pezizomycotina</taxon>
        <taxon>Eurotiomycetes</taxon>
        <taxon>Eurotiomycetidae</taxon>
        <taxon>Eurotiales</taxon>
        <taxon>Aspergillaceae</taxon>
        <taxon>Penicillium</taxon>
    </lineage>
</organism>
<dbReference type="SUPFAM" id="SSF53335">
    <property type="entry name" value="S-adenosyl-L-methionine-dependent methyltransferases"/>
    <property type="match status" value="1"/>
</dbReference>
<accession>A0A9W9F9X8</accession>